<reference evidence="1" key="1">
    <citation type="submission" date="2024-03" db="EMBL/GenBank/DDBJ databases">
        <title>Diverse circular DNA viruses in blood, oral, and fecal samples of captive lemurs.</title>
        <authorList>
            <person name="Paietta E.N."/>
            <person name="Kraberger S."/>
            <person name="Lund M.C."/>
            <person name="Custer J.M."/>
            <person name="Vargas K.M."/>
            <person name="Ehmke E.E."/>
            <person name="Yoder A.D."/>
            <person name="Varsani A."/>
        </authorList>
    </citation>
    <scope>NUCLEOTIDE SEQUENCE</scope>
    <source>
        <strain evidence="1">Duke_24FS_90</strain>
        <strain evidence="2">Duke_26_63</strain>
    </source>
</reference>
<sequence>MRKHEPRRKDAKVFRRTASWSKKININPTIYRGGIRL</sequence>
<dbReference type="EMBL" id="PP511735">
    <property type="protein sequence ID" value="XCD06981.1"/>
    <property type="molecule type" value="Genomic_DNA"/>
</dbReference>
<proteinExistence type="predicted"/>
<name>A0AAU8B1N1_9VIRU</name>
<protein>
    <submittedName>
        <fullName evidence="1">DNA binding protein</fullName>
    </submittedName>
</protein>
<evidence type="ECO:0000313" key="2">
    <source>
        <dbReference type="EMBL" id="XCD06981.1"/>
    </source>
</evidence>
<accession>A0AAU8B1N1</accession>
<evidence type="ECO:0000313" key="1">
    <source>
        <dbReference type="EMBL" id="XCD05469.1"/>
    </source>
</evidence>
<organism evidence="1">
    <name type="scientific">Dulem virus 174</name>
    <dbReference type="NCBI Taxonomy" id="3145651"/>
    <lineage>
        <taxon>Viruses</taxon>
        <taxon>Monodnaviria</taxon>
        <taxon>Sangervirae</taxon>
        <taxon>Phixviricota</taxon>
        <taxon>Malgrandaviricetes</taxon>
        <taxon>Petitvirales</taxon>
        <taxon>Microviridae</taxon>
        <taxon>Microvirus</taxon>
    </lineage>
</organism>
<dbReference type="EMBL" id="PP511563">
    <property type="protein sequence ID" value="XCD05469.1"/>
    <property type="molecule type" value="Genomic_DNA"/>
</dbReference>